<name>A0A9D4TN91_CHLVU</name>
<evidence type="ECO:0000313" key="8">
    <source>
        <dbReference type="EMBL" id="KAI3430410.1"/>
    </source>
</evidence>
<feature type="region of interest" description="Disordered" evidence="5">
    <location>
        <begin position="1564"/>
        <end position="1599"/>
    </location>
</feature>
<reference evidence="8" key="1">
    <citation type="journal article" date="2019" name="Plant J.">
        <title>Chlorella vulgaris genome assembly and annotation reveals the molecular basis for metabolic acclimation to high light conditions.</title>
        <authorList>
            <person name="Cecchin M."/>
            <person name="Marcolungo L."/>
            <person name="Rossato M."/>
            <person name="Girolomoni L."/>
            <person name="Cosentino E."/>
            <person name="Cuine S."/>
            <person name="Li-Beisson Y."/>
            <person name="Delledonne M."/>
            <person name="Ballottari M."/>
        </authorList>
    </citation>
    <scope>NUCLEOTIDE SEQUENCE</scope>
    <source>
        <strain evidence="8">211/11P</strain>
    </source>
</reference>
<evidence type="ECO:0000256" key="3">
    <source>
        <dbReference type="ARBA" id="ARBA00022737"/>
    </source>
</evidence>
<dbReference type="PROSITE" id="PS50082">
    <property type="entry name" value="WD_REPEATS_2"/>
    <property type="match status" value="1"/>
</dbReference>
<keyword evidence="6" id="KW-0812">Transmembrane</keyword>
<dbReference type="Pfam" id="PF23598">
    <property type="entry name" value="LRR_14"/>
    <property type="match status" value="1"/>
</dbReference>
<evidence type="ECO:0000256" key="4">
    <source>
        <dbReference type="PROSITE-ProRule" id="PRU00221"/>
    </source>
</evidence>
<dbReference type="SUPFAM" id="SSF52058">
    <property type="entry name" value="L domain-like"/>
    <property type="match status" value="2"/>
</dbReference>
<dbReference type="EMBL" id="SIDB01000007">
    <property type="protein sequence ID" value="KAI3430410.1"/>
    <property type="molecule type" value="Genomic_DNA"/>
</dbReference>
<feature type="transmembrane region" description="Helical" evidence="6">
    <location>
        <begin position="340"/>
        <end position="364"/>
    </location>
</feature>
<dbReference type="InterPro" id="IPR055414">
    <property type="entry name" value="LRR_R13L4/SHOC2-like"/>
</dbReference>
<feature type="compositionally biased region" description="Low complexity" evidence="5">
    <location>
        <begin position="1570"/>
        <end position="1582"/>
    </location>
</feature>
<keyword evidence="6" id="KW-0472">Membrane</keyword>
<dbReference type="InterPro" id="IPR015943">
    <property type="entry name" value="WD40/YVTN_repeat-like_dom_sf"/>
</dbReference>
<feature type="compositionally biased region" description="Low complexity" evidence="5">
    <location>
        <begin position="1190"/>
        <end position="1201"/>
    </location>
</feature>
<keyword evidence="9" id="KW-1185">Reference proteome</keyword>
<dbReference type="Gene3D" id="2.130.10.10">
    <property type="entry name" value="YVTN repeat-like/Quinoprotein amine dehydrogenase"/>
    <property type="match status" value="1"/>
</dbReference>
<keyword evidence="2" id="KW-0433">Leucine-rich repeat</keyword>
<feature type="region of interest" description="Disordered" evidence="5">
    <location>
        <begin position="1031"/>
        <end position="1070"/>
    </location>
</feature>
<proteinExistence type="predicted"/>
<evidence type="ECO:0000259" key="7">
    <source>
        <dbReference type="Pfam" id="PF23598"/>
    </source>
</evidence>
<feature type="region of interest" description="Disordered" evidence="5">
    <location>
        <begin position="1421"/>
        <end position="1521"/>
    </location>
</feature>
<feature type="region of interest" description="Disordered" evidence="5">
    <location>
        <begin position="1362"/>
        <end position="1406"/>
    </location>
</feature>
<dbReference type="InterPro" id="IPR001611">
    <property type="entry name" value="Leu-rich_rpt"/>
</dbReference>
<evidence type="ECO:0000313" key="9">
    <source>
        <dbReference type="Proteomes" id="UP001055712"/>
    </source>
</evidence>
<dbReference type="Gene3D" id="3.80.10.10">
    <property type="entry name" value="Ribonuclease Inhibitor"/>
    <property type="match status" value="2"/>
</dbReference>
<reference evidence="8" key="2">
    <citation type="submission" date="2020-11" db="EMBL/GenBank/DDBJ databases">
        <authorList>
            <person name="Cecchin M."/>
            <person name="Marcolungo L."/>
            <person name="Rossato M."/>
            <person name="Girolomoni L."/>
            <person name="Cosentino E."/>
            <person name="Cuine S."/>
            <person name="Li-Beisson Y."/>
            <person name="Delledonne M."/>
            <person name="Ballottari M."/>
        </authorList>
    </citation>
    <scope>NUCLEOTIDE SEQUENCE</scope>
    <source>
        <strain evidence="8">211/11P</strain>
        <tissue evidence="8">Whole cell</tissue>
    </source>
</reference>
<comment type="caution">
    <text evidence="8">The sequence shown here is derived from an EMBL/GenBank/DDBJ whole genome shotgun (WGS) entry which is preliminary data.</text>
</comment>
<feature type="domain" description="Disease resistance R13L4/SHOC-2-like LRR" evidence="7">
    <location>
        <begin position="775"/>
        <end position="999"/>
    </location>
</feature>
<feature type="compositionally biased region" description="Low complexity" evidence="5">
    <location>
        <begin position="1498"/>
        <end position="1508"/>
    </location>
</feature>
<dbReference type="SUPFAM" id="SSF50998">
    <property type="entry name" value="Quinoprotein alcohol dehydrogenase-like"/>
    <property type="match status" value="1"/>
</dbReference>
<keyword evidence="3" id="KW-0677">Repeat</keyword>
<dbReference type="Pfam" id="PF00400">
    <property type="entry name" value="WD40"/>
    <property type="match status" value="2"/>
</dbReference>
<accession>A0A9D4TN91</accession>
<feature type="repeat" description="WD" evidence="4">
    <location>
        <begin position="124"/>
        <end position="146"/>
    </location>
</feature>
<evidence type="ECO:0000256" key="6">
    <source>
        <dbReference type="SAM" id="Phobius"/>
    </source>
</evidence>
<dbReference type="GO" id="GO:0005930">
    <property type="term" value="C:axoneme"/>
    <property type="evidence" value="ECO:0007669"/>
    <property type="project" value="UniProtKB-SubCell"/>
</dbReference>
<feature type="compositionally biased region" description="Pro residues" evidence="5">
    <location>
        <begin position="1040"/>
        <end position="1051"/>
    </location>
</feature>
<dbReference type="SMART" id="SM00320">
    <property type="entry name" value="WD40"/>
    <property type="match status" value="3"/>
</dbReference>
<keyword evidence="6" id="KW-1133">Transmembrane helix</keyword>
<feature type="compositionally biased region" description="Low complexity" evidence="5">
    <location>
        <begin position="1464"/>
        <end position="1480"/>
    </location>
</feature>
<dbReference type="OrthoDB" id="2013972at2759"/>
<feature type="region of interest" description="Disordered" evidence="5">
    <location>
        <begin position="1091"/>
        <end position="1111"/>
    </location>
</feature>
<organism evidence="8 9">
    <name type="scientific">Chlorella vulgaris</name>
    <name type="common">Green alga</name>
    <dbReference type="NCBI Taxonomy" id="3077"/>
    <lineage>
        <taxon>Eukaryota</taxon>
        <taxon>Viridiplantae</taxon>
        <taxon>Chlorophyta</taxon>
        <taxon>core chlorophytes</taxon>
        <taxon>Trebouxiophyceae</taxon>
        <taxon>Chlorellales</taxon>
        <taxon>Chlorellaceae</taxon>
        <taxon>Chlorella clade</taxon>
        <taxon>Chlorella</taxon>
    </lineage>
</organism>
<feature type="compositionally biased region" description="Basic residues" evidence="5">
    <location>
        <begin position="1583"/>
        <end position="1592"/>
    </location>
</feature>
<dbReference type="PANTHER" id="PTHR45752">
    <property type="entry name" value="LEUCINE-RICH REPEAT-CONTAINING"/>
    <property type="match status" value="1"/>
</dbReference>
<dbReference type="PROSITE" id="PS51450">
    <property type="entry name" value="LRR"/>
    <property type="match status" value="1"/>
</dbReference>
<comment type="subcellular location">
    <subcellularLocation>
        <location evidence="1">Cytoplasm</location>
        <location evidence="1">Cytoskeleton</location>
        <location evidence="1">Cilium axoneme</location>
    </subcellularLocation>
</comment>
<feature type="compositionally biased region" description="Low complexity" evidence="5">
    <location>
        <begin position="1366"/>
        <end position="1375"/>
    </location>
</feature>
<protein>
    <recommendedName>
        <fullName evidence="7">Disease resistance R13L4/SHOC-2-like LRR domain-containing protein</fullName>
    </recommendedName>
</protein>
<feature type="compositionally biased region" description="Basic and acidic residues" evidence="5">
    <location>
        <begin position="1483"/>
        <end position="1492"/>
    </location>
</feature>
<dbReference type="InterPro" id="IPR050715">
    <property type="entry name" value="LRR-SigEffector_domain"/>
</dbReference>
<dbReference type="InterPro" id="IPR001680">
    <property type="entry name" value="WD40_rpt"/>
</dbReference>
<dbReference type="InterPro" id="IPR003591">
    <property type="entry name" value="Leu-rich_rpt_typical-subtyp"/>
</dbReference>
<evidence type="ECO:0000256" key="5">
    <source>
        <dbReference type="SAM" id="MobiDB-lite"/>
    </source>
</evidence>
<feature type="compositionally biased region" description="Low complexity" evidence="5">
    <location>
        <begin position="1091"/>
        <end position="1103"/>
    </location>
</feature>
<sequence>MAKKKKEWGIKYGCPIYGIAWPPGEYVYMCGGGGHGIENKVTVLRCRDGLQSEEVAKLNTGADAGYRLIMHPSGRSLVCGMSVGGLERIDIQPGGAASDAPPTLTMSQGEFKERTKAIGPLKGMSFSSDGRLLALGGEDGAVELWEWPQMQRKLRWQASAKAVRNVDFSGAHSDGVLFTCDEAGACRLWDAATGDEIAQLEVPPEMPRASFFRCKSTVDDEGIVLLTPMKWKRDAWMVKWRQDPDGGIHLDSRSRKPVAPAPICGFELSRSGELMAAVTPDGDQLVMDCETLKVIKHVKAAHMTFATSVAFSPDEQFIISGSSDASAVLTRIARPPGAGAGIAGLLVGLLAVVVALLAVLAGVLHHLARTRPDDVRELLAPLAPLLRHAVEAQWLPPPIQTQSVQVHAASRCLEEDSTDATDAAGELALAVFAAAGPPQLTILGHLERDDKMSFGSSCAGLRLASQAWFSEVTVELQPGKIDVASLDAWLGRHQACLHIIGDMDYVFCDAASTVEWAGSLVALPSSLLTSLVVHSMYGLPAAVSSLTALTRLEWLGTDVGEYIDENAVEDYHLLGSVSANHLRSLTRLRQLSLDGTDLGSSVEELLSLPALVGLQSLSLCSCNLERVPPMLSALAQLTSVDLSYNRVTGIAPLATLQHLQSLCLGHCRLTVVPEQLAGLTNLTHLDLSDNKRLLGGWQHLLPLIQLRRLSLARCNLQVLPGQLAALTVLSSLDLTKNWQMERGWQHLLSLTQLQSLELCCCDFIAVPEQLPALTALTYLGISINERLTSGGQRLLPLTQLQRLDLSRLNLTGVPEQLSALTALTRLHLYNDKQLADGWRHLLHLTQLQDLDLVVCSLAAVPGPLSALTALTRLCLLTKGNALLRGWEPLRQLTCLCSLRIVGSRSTAVPEQLSALTALTHLELSGNSQLVSGWQHLIPLTQLQDLDVSGCRFAAVPEQMSALTALTRLDMGFNTLESGWQHLQLLPRLKKLHLKCAGKQVPLPPPLNAACPSHVVVQCAQCHRNLEVTMRDPSHSLPQQQPVPAPQPPAPMHPRMTELPPPQPQLHSEQPNALPVLGAPGDAPTAAVSLARTRSSRAAATPSTVQAPARKRSKAALQEPALLGGSAPACISLLEQLRIRQARLQAEGELVTQEPATVGNGAQVERMHKELQLVSQHAQVQDTQAAVRFEQQQQAAIPQQRGGAAGSAGVPQASSTGNSTLLQLQLLQQRQPDAFGAAAALPQLAIEPLSMQPMPALPSLTQAPALLCALGQAGMAAGQRPYMPQQQHLSALQEPAARHTPASLAVTAPGQAQPHQLTALSDGPAYGTDPFLDMLQDIDFTALDAAEALEPYALPCHPLLLPPQLQPTPQQAIAAPGNRGSPPAGSQSQLGAVAEATAGPHDASGSAAVCQLNSQPITAPAAPRTAMDAAPVAPAVARASEPDSFAAQQPKQQRQRSGGKREADTASTTATAPARAPAAAAKRPWREVLAERRQCKKGPSSTADSAPAAPKRRSSGRAGSAAAVGRACTHSSACASAPPMTADLAAASDAPVAALETAAEVKAGSGAGSLAAAAAPDAATAAAKRVRAPRPRVKPAPAFRPVHTSLASALLAFEQQRQRPSC</sequence>
<dbReference type="Proteomes" id="UP001055712">
    <property type="component" value="Unassembled WGS sequence"/>
</dbReference>
<gene>
    <name evidence="8" type="ORF">D9Q98_005005</name>
</gene>
<evidence type="ECO:0000256" key="1">
    <source>
        <dbReference type="ARBA" id="ARBA00004430"/>
    </source>
</evidence>
<evidence type="ECO:0000256" key="2">
    <source>
        <dbReference type="ARBA" id="ARBA00022614"/>
    </source>
</evidence>
<dbReference type="Pfam" id="PF13855">
    <property type="entry name" value="LRR_8"/>
    <property type="match status" value="1"/>
</dbReference>
<keyword evidence="4" id="KW-0853">WD repeat</keyword>
<feature type="region of interest" description="Disordered" evidence="5">
    <location>
        <begin position="1190"/>
        <end position="1215"/>
    </location>
</feature>
<dbReference type="InterPro" id="IPR032675">
    <property type="entry name" value="LRR_dom_sf"/>
</dbReference>
<dbReference type="PANTHER" id="PTHR45752:SF187">
    <property type="entry name" value="LEUCINE-RICH REPEAT AND IQ DOMAIN-CONTAINING PROTEIN 4"/>
    <property type="match status" value="1"/>
</dbReference>
<dbReference type="InterPro" id="IPR011047">
    <property type="entry name" value="Quinoprotein_ADH-like_sf"/>
</dbReference>
<feature type="compositionally biased region" description="Low complexity" evidence="5">
    <location>
        <begin position="1421"/>
        <end position="1438"/>
    </location>
</feature>
<dbReference type="SMART" id="SM00369">
    <property type="entry name" value="LRR_TYP"/>
    <property type="match status" value="6"/>
</dbReference>